<dbReference type="PANTHER" id="PTHR28019">
    <property type="entry name" value="CELL MEMBRANE PROTEIN YLR413W-RELATED"/>
    <property type="match status" value="1"/>
</dbReference>
<feature type="region of interest" description="Disordered" evidence="1">
    <location>
        <begin position="672"/>
        <end position="739"/>
    </location>
</feature>
<dbReference type="GO" id="GO:0005886">
    <property type="term" value="C:plasma membrane"/>
    <property type="evidence" value="ECO:0007669"/>
    <property type="project" value="InterPro"/>
</dbReference>
<dbReference type="InterPro" id="IPR052413">
    <property type="entry name" value="SUR7_domain"/>
</dbReference>
<protein>
    <submittedName>
        <fullName evidence="3">Fat3 protein</fullName>
    </submittedName>
</protein>
<feature type="compositionally biased region" description="Polar residues" evidence="1">
    <location>
        <begin position="724"/>
        <end position="733"/>
    </location>
</feature>
<dbReference type="PANTHER" id="PTHR28019:SF2">
    <property type="entry name" value="CELL MEMBRANE PROTEIN YLR413W-RELATED"/>
    <property type="match status" value="1"/>
</dbReference>
<keyword evidence="4" id="KW-1185">Reference proteome</keyword>
<feature type="transmembrane region" description="Helical" evidence="2">
    <location>
        <begin position="21"/>
        <end position="39"/>
    </location>
</feature>
<organism evidence="3 4">
    <name type="scientific">Maudiozyma humilis</name>
    <name type="common">Sour dough yeast</name>
    <name type="synonym">Kazachstania humilis</name>
    <dbReference type="NCBI Taxonomy" id="51915"/>
    <lineage>
        <taxon>Eukaryota</taxon>
        <taxon>Fungi</taxon>
        <taxon>Dikarya</taxon>
        <taxon>Ascomycota</taxon>
        <taxon>Saccharomycotina</taxon>
        <taxon>Saccharomycetes</taxon>
        <taxon>Saccharomycetales</taxon>
        <taxon>Saccharomycetaceae</taxon>
        <taxon>Maudiozyma</taxon>
    </lineage>
</organism>
<keyword evidence="2" id="KW-1133">Transmembrane helix</keyword>
<reference evidence="3 4" key="1">
    <citation type="journal article" date="2023" name="Elife">
        <title>Identification of key yeast species and microbe-microbe interactions impacting larval growth of Drosophila in the wild.</title>
        <authorList>
            <person name="Mure A."/>
            <person name="Sugiura Y."/>
            <person name="Maeda R."/>
            <person name="Honda K."/>
            <person name="Sakurai N."/>
            <person name="Takahashi Y."/>
            <person name="Watada M."/>
            <person name="Katoh T."/>
            <person name="Gotoh A."/>
            <person name="Gotoh Y."/>
            <person name="Taniguchi I."/>
            <person name="Nakamura K."/>
            <person name="Hayashi T."/>
            <person name="Katayama T."/>
            <person name="Uemura T."/>
            <person name="Hattori Y."/>
        </authorList>
    </citation>
    <scope>NUCLEOTIDE SEQUENCE [LARGE SCALE GENOMIC DNA]</scope>
    <source>
        <strain evidence="3 4">KH-74</strain>
    </source>
</reference>
<dbReference type="GO" id="GO:0051285">
    <property type="term" value="C:cell cortex of cell tip"/>
    <property type="evidence" value="ECO:0007669"/>
    <property type="project" value="TreeGrafter"/>
</dbReference>
<dbReference type="Pfam" id="PF06687">
    <property type="entry name" value="SUR7"/>
    <property type="match status" value="1"/>
</dbReference>
<dbReference type="GO" id="GO:0031505">
    <property type="term" value="P:fungal-type cell wall organization"/>
    <property type="evidence" value="ECO:0007669"/>
    <property type="project" value="TreeGrafter"/>
</dbReference>
<gene>
    <name evidence="3" type="ORF">DAKH74_003900</name>
</gene>
<dbReference type="Proteomes" id="UP001377567">
    <property type="component" value="Unassembled WGS sequence"/>
</dbReference>
<keyword evidence="2" id="KW-0812">Transmembrane</keyword>
<name>A0AAV5RQD1_MAUHU</name>
<sequence length="739" mass="79121">MKIPRVSTNYSKKEHITVLSLLLLVTFTSFILIIVGTAGSSSDYVPITNIYLGNADIQHINVTKVIPQLGPILAILGTALTAPNRTLDNIFSALKTVADTPALTPLMYLLSNAENITGSLHSLTELAPLALTGDPISDTQELIAISALLRISDNGTETLMGLKELVEPMLVSAANSSSGSAAATDNTTAATMQLLQMSSDPETVAKSLAQLNGLTPTDKMQMLPVFTLFAQSSNASAVVASLAAIMQNAKEVSAEKSQLLLTTLQSMLARNDNVTQVFGSVGSLASSDAERQSIAAIGELLGASTNVNGTLSALERLVESNVTQSETAAHSLTALSGIIGSVNDTGKAVSTVAQLAANTDTAATTQQLQGLQMMLDATDKDAQTVAILAQLQSNLNPNSTTYPYIPSLFNLLAASKNPPVTFSSLVTLTSWAQQNPTTFLPIMAILNDAMKVEMISPETLLEMTPTLLEYLEIPVNFHLSIFTLCKADINNTVLRCSASHAVQNMDFRNIIYVALMESQFQPYLKALDIGADDLYLEGKLLDREHEYVPAIKAVLAMNILAIIFSFITMINIGFLCWMKWSTKGYAWCLAIGLASATALFSGLGTTVLTVVLQIIKSGTYDDQYGVVFTTGTTYAAMTWCAFAFLVIVCFALLWCGWNERDLILPLGRRSSAKDLENGSSDSDMDSDSDSVLHRPEVPSVTPGQVMRHSSNETSASSMSEEKVNNTPNINTRDSSSEET</sequence>
<dbReference type="EMBL" id="BTGD01000001">
    <property type="protein sequence ID" value="GMM53774.1"/>
    <property type="molecule type" value="Genomic_DNA"/>
</dbReference>
<feature type="transmembrane region" description="Helical" evidence="2">
    <location>
        <begin position="635"/>
        <end position="657"/>
    </location>
</feature>
<evidence type="ECO:0000313" key="4">
    <source>
        <dbReference type="Proteomes" id="UP001377567"/>
    </source>
</evidence>
<evidence type="ECO:0000256" key="2">
    <source>
        <dbReference type="SAM" id="Phobius"/>
    </source>
</evidence>
<dbReference type="SUPFAM" id="SSF48371">
    <property type="entry name" value="ARM repeat"/>
    <property type="match status" value="1"/>
</dbReference>
<dbReference type="InterPro" id="IPR009571">
    <property type="entry name" value="SUR7/Rim9-like_fungi"/>
</dbReference>
<comment type="caution">
    <text evidence="3">The sequence shown here is derived from an EMBL/GenBank/DDBJ whole genome shotgun (WGS) entry which is preliminary data.</text>
</comment>
<evidence type="ECO:0000256" key="1">
    <source>
        <dbReference type="SAM" id="MobiDB-lite"/>
    </source>
</evidence>
<dbReference type="InterPro" id="IPR016024">
    <property type="entry name" value="ARM-type_fold"/>
</dbReference>
<evidence type="ECO:0000313" key="3">
    <source>
        <dbReference type="EMBL" id="GMM53774.1"/>
    </source>
</evidence>
<keyword evidence="2" id="KW-0472">Membrane</keyword>
<feature type="transmembrane region" description="Helical" evidence="2">
    <location>
        <begin position="553"/>
        <end position="577"/>
    </location>
</feature>
<proteinExistence type="predicted"/>
<dbReference type="AlphaFoldDB" id="A0AAV5RQD1"/>
<feature type="transmembrane region" description="Helical" evidence="2">
    <location>
        <begin position="584"/>
        <end position="615"/>
    </location>
</feature>
<accession>A0AAV5RQD1</accession>